<keyword evidence="5 14" id="KW-0812">Transmembrane</keyword>
<evidence type="ECO:0000256" key="5">
    <source>
        <dbReference type="ARBA" id="ARBA00022692"/>
    </source>
</evidence>
<evidence type="ECO:0000256" key="7">
    <source>
        <dbReference type="ARBA" id="ARBA00022989"/>
    </source>
</evidence>
<dbReference type="Proteomes" id="UP000638188">
    <property type="component" value="Unassembled WGS sequence"/>
</dbReference>
<evidence type="ECO:0000313" key="16">
    <source>
        <dbReference type="Proteomes" id="UP000638188"/>
    </source>
</evidence>
<evidence type="ECO:0000256" key="14">
    <source>
        <dbReference type="SAM" id="Phobius"/>
    </source>
</evidence>
<name>A0ABQ1PVU2_9GAMM</name>
<gene>
    <name evidence="15" type="ORF">GCM10007418_25450</name>
</gene>
<reference evidence="16" key="1">
    <citation type="journal article" date="2019" name="Int. J. Syst. Evol. Microbiol.">
        <title>The Global Catalogue of Microorganisms (GCM) 10K type strain sequencing project: providing services to taxonomists for standard genome sequencing and annotation.</title>
        <authorList>
            <consortium name="The Broad Institute Genomics Platform"/>
            <consortium name="The Broad Institute Genome Sequencing Center for Infectious Disease"/>
            <person name="Wu L."/>
            <person name="Ma J."/>
        </authorList>
    </citation>
    <scope>NUCLEOTIDE SEQUENCE [LARGE SCALE GENOMIC DNA]</scope>
    <source>
        <strain evidence="16">CGMCC 1.12482</strain>
    </source>
</reference>
<keyword evidence="7 14" id="KW-1133">Transmembrane helix</keyword>
<protein>
    <recommendedName>
        <fullName evidence="11">Z-ring associated protein G</fullName>
    </recommendedName>
    <alternativeName>
        <fullName evidence="12">Cell division protein ZapG</fullName>
    </alternativeName>
</protein>
<dbReference type="InterPro" id="IPR009386">
    <property type="entry name" value="ZapG-like"/>
</dbReference>
<evidence type="ECO:0000256" key="11">
    <source>
        <dbReference type="ARBA" id="ARBA00035703"/>
    </source>
</evidence>
<evidence type="ECO:0000256" key="6">
    <source>
        <dbReference type="ARBA" id="ARBA00022960"/>
    </source>
</evidence>
<keyword evidence="2" id="KW-1003">Cell membrane</keyword>
<evidence type="ECO:0000256" key="8">
    <source>
        <dbReference type="ARBA" id="ARBA00023136"/>
    </source>
</evidence>
<organism evidence="15 16">
    <name type="scientific">Halopseudomonas salina</name>
    <dbReference type="NCBI Taxonomy" id="1323744"/>
    <lineage>
        <taxon>Bacteria</taxon>
        <taxon>Pseudomonadati</taxon>
        <taxon>Pseudomonadota</taxon>
        <taxon>Gammaproteobacteria</taxon>
        <taxon>Pseudomonadales</taxon>
        <taxon>Pseudomonadaceae</taxon>
        <taxon>Halopseudomonas</taxon>
    </lineage>
</organism>
<accession>A0ABQ1PVU2</accession>
<evidence type="ECO:0000256" key="10">
    <source>
        <dbReference type="ARBA" id="ARBA00035657"/>
    </source>
</evidence>
<evidence type="ECO:0000256" key="3">
    <source>
        <dbReference type="ARBA" id="ARBA00022519"/>
    </source>
</evidence>
<dbReference type="EMBL" id="BMFF01000005">
    <property type="protein sequence ID" value="GGD05371.1"/>
    <property type="molecule type" value="Genomic_DNA"/>
</dbReference>
<keyword evidence="4" id="KW-0132">Cell division</keyword>
<keyword evidence="8 14" id="KW-0472">Membrane</keyword>
<evidence type="ECO:0000256" key="13">
    <source>
        <dbReference type="SAM" id="MobiDB-lite"/>
    </source>
</evidence>
<evidence type="ECO:0000256" key="9">
    <source>
        <dbReference type="ARBA" id="ARBA00023306"/>
    </source>
</evidence>
<sequence>MEASENLWIAVTIALAAGVIIGIVLTQIARRVSGSYSSGTRSQLESLQLRFEEYQQEVSSHFKTTANLVAQLNRNHQEIQEHLSQGAMDLSPDEMTRQRLLAALEEPPVSRSRPNGEPLFDSLEPPRDYAPKGDSPGTLSEDYGFERKS</sequence>
<dbReference type="PANTHER" id="PTHR39579:SF1">
    <property type="entry name" value="INNER MEMBRANE PROTEIN YHCB"/>
    <property type="match status" value="1"/>
</dbReference>
<comment type="similarity">
    <text evidence="10">Belongs to the ZapG family.</text>
</comment>
<feature type="transmembrane region" description="Helical" evidence="14">
    <location>
        <begin position="6"/>
        <end position="25"/>
    </location>
</feature>
<evidence type="ECO:0000256" key="1">
    <source>
        <dbReference type="ARBA" id="ARBA00004377"/>
    </source>
</evidence>
<evidence type="ECO:0000313" key="15">
    <source>
        <dbReference type="EMBL" id="GGD05371.1"/>
    </source>
</evidence>
<feature type="region of interest" description="Disordered" evidence="13">
    <location>
        <begin position="103"/>
        <end position="149"/>
    </location>
</feature>
<dbReference type="PANTHER" id="PTHR39579">
    <property type="entry name" value="INNER MEMBRANE PROTEIN YHCB"/>
    <property type="match status" value="1"/>
</dbReference>
<comment type="subcellular location">
    <subcellularLocation>
        <location evidence="1">Cell inner membrane</location>
        <topology evidence="1">Single-pass membrane protein</topology>
    </subcellularLocation>
</comment>
<proteinExistence type="inferred from homology"/>
<evidence type="ECO:0000256" key="4">
    <source>
        <dbReference type="ARBA" id="ARBA00022618"/>
    </source>
</evidence>
<comment type="caution">
    <text evidence="15">The sequence shown here is derived from an EMBL/GenBank/DDBJ whole genome shotgun (WGS) entry which is preliminary data.</text>
</comment>
<dbReference type="RefSeq" id="WP_150278105.1">
    <property type="nucleotide sequence ID" value="NZ_BMFF01000005.1"/>
</dbReference>
<keyword evidence="16" id="KW-1185">Reference proteome</keyword>
<evidence type="ECO:0000256" key="12">
    <source>
        <dbReference type="ARBA" id="ARBA00035727"/>
    </source>
</evidence>
<dbReference type="Pfam" id="PF06295">
    <property type="entry name" value="ZapG-like"/>
    <property type="match status" value="1"/>
</dbReference>
<keyword evidence="6" id="KW-0133">Cell shape</keyword>
<evidence type="ECO:0000256" key="2">
    <source>
        <dbReference type="ARBA" id="ARBA00022475"/>
    </source>
</evidence>
<keyword evidence="9" id="KW-0131">Cell cycle</keyword>
<keyword evidence="3" id="KW-0997">Cell inner membrane</keyword>